<proteinExistence type="predicted"/>
<evidence type="ECO:0000313" key="2">
    <source>
        <dbReference type="Proteomes" id="UP000486903"/>
    </source>
</evidence>
<accession>A0A6B4JP23</accession>
<gene>
    <name evidence="1" type="ORF">FDG31_10300</name>
</gene>
<dbReference type="RefSeq" id="WP_003371170.1">
    <property type="nucleotide sequence ID" value="NZ_JACBBA010000004.1"/>
</dbReference>
<dbReference type="EMBL" id="SXFB01000006">
    <property type="protein sequence ID" value="NFV26554.1"/>
    <property type="molecule type" value="Genomic_DNA"/>
</dbReference>
<dbReference type="AlphaFoldDB" id="A0A6B4JP23"/>
<sequence length="391" mass="45880">MLRLDQINNITIEALEKYLVKNSWKQDINFINKKIKLYKKIIDDDEYTLFLPARNNFKDVGRKISETIEILSELQEITNQKLISEILKENNEFILVNKEIVSNEVIKQNKDILSFRIISKLSNDGRIPLEYGANVIEGLKKLVLSAIFNEEYPQPFFLRHSKKSQEQLWKYKLAQTQVGSYIFNIEIDNEIDNGEQLEFNDNEQIEVSLSQERKVIKRIQNGILKIKENNIEELFKNSYKRGLNANMCDALLNLQMENYDIKIESKVEWSDLLPKPNDVKEKVILESNDFYKVKILSEKYKETKSVEHTIMGKIIRLSNRKDSHGNSIERNIVIQTEIEGKSKNIKIELSDDDYKIACEAHKQDKDVLINGEILKQGKSWIMINYKKFKIL</sequence>
<evidence type="ECO:0000313" key="1">
    <source>
        <dbReference type="EMBL" id="NFV26554.1"/>
    </source>
</evidence>
<comment type="caution">
    <text evidence="1">The sequence shown here is derived from an EMBL/GenBank/DDBJ whole genome shotgun (WGS) entry which is preliminary data.</text>
</comment>
<protein>
    <submittedName>
        <fullName evidence="1">Uncharacterized protein</fullName>
    </submittedName>
</protein>
<name>A0A6B4JP23_CLOBO</name>
<dbReference type="Proteomes" id="UP000486903">
    <property type="component" value="Unassembled WGS sequence"/>
</dbReference>
<reference evidence="1 2" key="1">
    <citation type="submission" date="2019-04" db="EMBL/GenBank/DDBJ databases">
        <title>Genome sequencing of Clostridium botulinum Groups I-IV and Clostridium butyricum.</title>
        <authorList>
            <person name="Brunt J."/>
            <person name="Van Vliet A.H.M."/>
            <person name="Stringer S.C."/>
            <person name="Carter A.T."/>
            <person name="Peck M.W."/>
        </authorList>
    </citation>
    <scope>NUCLEOTIDE SEQUENCE [LARGE SCALE GENOMIC DNA]</scope>
    <source>
        <strain evidence="1 2">BL81</strain>
    </source>
</reference>
<organism evidence="1 2">
    <name type="scientific">Clostridium botulinum</name>
    <dbReference type="NCBI Taxonomy" id="1491"/>
    <lineage>
        <taxon>Bacteria</taxon>
        <taxon>Bacillati</taxon>
        <taxon>Bacillota</taxon>
        <taxon>Clostridia</taxon>
        <taxon>Eubacteriales</taxon>
        <taxon>Clostridiaceae</taxon>
        <taxon>Clostridium</taxon>
    </lineage>
</organism>